<accession>A0A1A9K8Z4</accession>
<protein>
    <submittedName>
        <fullName evidence="1">Pilus assembly protein PilZ</fullName>
    </submittedName>
</protein>
<dbReference type="EMBL" id="CP015878">
    <property type="protein sequence ID" value="ANI14012.1"/>
    <property type="molecule type" value="Genomic_DNA"/>
</dbReference>
<dbReference type="AlphaFoldDB" id="A0A1A9K8Z4"/>
<organism evidence="1 2">
    <name type="scientific">Pseudomonas citronellolis</name>
    <dbReference type="NCBI Taxonomy" id="53408"/>
    <lineage>
        <taxon>Bacteria</taxon>
        <taxon>Pseudomonadati</taxon>
        <taxon>Pseudomonadota</taxon>
        <taxon>Gammaproteobacteria</taxon>
        <taxon>Pseudomonadales</taxon>
        <taxon>Pseudomonadaceae</taxon>
        <taxon>Pseudomonas</taxon>
    </lineage>
</organism>
<gene>
    <name evidence="1" type="ORF">A9C11_08455</name>
</gene>
<proteinExistence type="predicted"/>
<dbReference type="RefSeq" id="WP_064582425.1">
    <property type="nucleotide sequence ID" value="NZ_CP015878.1"/>
</dbReference>
<reference evidence="1 2" key="1">
    <citation type="submission" date="2016-05" db="EMBL/GenBank/DDBJ databases">
        <title>Genome Sequence of Pseudomonas citronellolis Strain SJTE-3, an Estrogens and Persistent Organic Pollutants degradation strain.</title>
        <authorList>
            <person name="Liang R."/>
        </authorList>
    </citation>
    <scope>NUCLEOTIDE SEQUENCE [LARGE SCALE GENOMIC DNA]</scope>
    <source>
        <strain evidence="1 2">SJTE-3</strain>
    </source>
</reference>
<evidence type="ECO:0000313" key="2">
    <source>
        <dbReference type="Proteomes" id="UP000077748"/>
    </source>
</evidence>
<sequence length="470" mass="52467">MMLSALRLEVPDILEDNGDAASNLSAGLLQARRLPLHEGLQHCLGVLFRLNRCALTLLERQRALQSLAEEYRHYTRLIRAEKTPPALFVHLCGELAAGFKRLLLQILNGHKPSRPHLAWCLYMAEHFLAQALLRHYQQYQQPPGSLWRDSHLLYWIGEYQQCLDEPIAAAFEPTPAGTLRGLYQQSLLLALSNPFHLTEGEAPHLFSALAPLAGLARLQDWDDEEEEQEGYLVDLGDDRPCLGFDQKPEAPPERLRRLELGALLIALHDPAPLRPAAESLLLERVRPHWLGHQPRRHMRAEKHASCQLVIGLTAIQAHLLASAAGSCEAQMADASPGGARIVCQGSQAQRLPVGQLLLILDKPGSPILAMVRWRHLNGDGLHLGLRFLKGLPRPAWLRRTPDAQRHPAVLQSTPEPGNGWYHGIWLPQGQFVEGENLWLQLASFDNQTILPLPTANLATPLVSRHPLRLG</sequence>
<name>A0A1A9K8Z4_9PSED</name>
<evidence type="ECO:0000313" key="1">
    <source>
        <dbReference type="EMBL" id="ANI14012.1"/>
    </source>
</evidence>
<dbReference type="Proteomes" id="UP000077748">
    <property type="component" value="Chromosome"/>
</dbReference>